<accession>A0A3S0XHF3</accession>
<dbReference type="EMBL" id="RXFT01000009">
    <property type="protein sequence ID" value="RUR69448.1"/>
    <property type="molecule type" value="Genomic_DNA"/>
</dbReference>
<evidence type="ECO:0000313" key="3">
    <source>
        <dbReference type="EMBL" id="RUR69448.1"/>
    </source>
</evidence>
<feature type="transmembrane region" description="Helical" evidence="1">
    <location>
        <begin position="41"/>
        <end position="67"/>
    </location>
</feature>
<comment type="caution">
    <text evidence="3">The sequence shown here is derived from an EMBL/GenBank/DDBJ whole genome shotgun (WGS) entry which is preliminary data.</text>
</comment>
<sequence>MDARSIAKPDNRRASSVLKGIFDMNAAFRKHPRHRRIRGSVLINTAIAMSLIVITLIGTEIGFMYFMKREFQKTADLAALAGAQQIRSGCTAASTAAQSNANGTSASDTARNMPIGFSLAASEVQCGYWDRATSFQSPATSGTPNAVRVSFQKETVKLLPFFDGNRIISVSAVAALSAPLASFSIGTKLVEISGDSLLGRALKGIGLNLSGSLVGYDGLAQLKVTPTGLLEKLGIPVNADITVGELNALLNAKTVTLAQLLDATVQAAGAGNDLLASNILLLNAIQAKLGLSGLTVPLGSLLQITAPDGPAGAALNVGINALDILSTGIGIATQKHAIAINDLSAANLIKSRVALIEPPSIAVGGVGATAYTGQLRTYVQIDTGNLPIVGSLVRLKLPIMIDAINGKGTLTQMCTPELRTPAGVDRARIDVQASILKVCVGKPGADPAKEDEIFSTSASCETNLQNEQLLNVGLLGINLVSLNTQLKIDALPLPPNSAVTLAQSETGTLGNDLLIGTTVSNITNALLASLLANSLSQSAPLTDAQRQAMATDLWGTPPCGANDSACRKARLTTVNNRITTAANGLGGFLGNLGTDTVSILNQLLTLDVAGLISGILNLVGGLLNNVGDVLNGILGGLLGNTCTGGGLLGGYGSDAGCISKIADSLKNSSSSGSGSTPNAVTSLVGFLLQLLQPILDALGTQILTPLLQNVLGLHLGQVDVNLRTLDCNAAPSLVY</sequence>
<organism evidence="3 4">
    <name type="scientific">Variovorax guangxiensis</name>
    <dbReference type="NCBI Taxonomy" id="1775474"/>
    <lineage>
        <taxon>Bacteria</taxon>
        <taxon>Pseudomonadati</taxon>
        <taxon>Pseudomonadota</taxon>
        <taxon>Betaproteobacteria</taxon>
        <taxon>Burkholderiales</taxon>
        <taxon>Comamonadaceae</taxon>
        <taxon>Variovorax</taxon>
    </lineage>
</organism>
<keyword evidence="1" id="KW-0472">Membrane</keyword>
<feature type="domain" description="DUF2134" evidence="2">
    <location>
        <begin position="81"/>
        <end position="174"/>
    </location>
</feature>
<gene>
    <name evidence="3" type="ORF">EJP67_20535</name>
</gene>
<evidence type="ECO:0000313" key="4">
    <source>
        <dbReference type="Proteomes" id="UP000281118"/>
    </source>
</evidence>
<keyword evidence="1" id="KW-0812">Transmembrane</keyword>
<dbReference type="AlphaFoldDB" id="A0A3S0XHF3"/>
<dbReference type="Pfam" id="PF09977">
    <property type="entry name" value="Tad_C"/>
    <property type="match status" value="1"/>
</dbReference>
<proteinExistence type="predicted"/>
<dbReference type="OrthoDB" id="8534992at2"/>
<protein>
    <recommendedName>
        <fullName evidence="2">DUF2134 domain-containing protein</fullName>
    </recommendedName>
</protein>
<dbReference type="Proteomes" id="UP000281118">
    <property type="component" value="Unassembled WGS sequence"/>
</dbReference>
<evidence type="ECO:0000256" key="1">
    <source>
        <dbReference type="SAM" id="Phobius"/>
    </source>
</evidence>
<dbReference type="InterPro" id="IPR018705">
    <property type="entry name" value="DUF2134_membrane"/>
</dbReference>
<evidence type="ECO:0000259" key="2">
    <source>
        <dbReference type="Pfam" id="PF09977"/>
    </source>
</evidence>
<keyword evidence="1" id="KW-1133">Transmembrane helix</keyword>
<reference evidence="3 4" key="1">
    <citation type="submission" date="2018-12" db="EMBL/GenBank/DDBJ databases">
        <title>The genome sequences of Variovorax guangxiensis DSM 27352.</title>
        <authorList>
            <person name="Gao J."/>
            <person name="Sun J."/>
        </authorList>
    </citation>
    <scope>NUCLEOTIDE SEQUENCE [LARGE SCALE GENOMIC DNA]</scope>
    <source>
        <strain evidence="3 4">DSM 27352</strain>
    </source>
</reference>
<name>A0A3S0XHF3_9BURK</name>